<organism evidence="3 4">
    <name type="scientific">Streptomyces albus (strain ATCC 21838 / DSM 41398 / FERM P-419 / JCM 4703 / NBRC 107858)</name>
    <dbReference type="NCBI Taxonomy" id="1081613"/>
    <lineage>
        <taxon>Bacteria</taxon>
        <taxon>Bacillati</taxon>
        <taxon>Actinomycetota</taxon>
        <taxon>Actinomycetes</taxon>
        <taxon>Kitasatosporales</taxon>
        <taxon>Streptomycetaceae</taxon>
        <taxon>Streptomyces</taxon>
    </lineage>
</organism>
<gene>
    <name evidence="3" type="ORF">SLNWT_5832</name>
</gene>
<evidence type="ECO:0000313" key="3">
    <source>
        <dbReference type="EMBL" id="AJE86208.1"/>
    </source>
</evidence>
<keyword evidence="2" id="KW-1133">Transmembrane helix</keyword>
<dbReference type="Proteomes" id="UP000031523">
    <property type="component" value="Chromosome"/>
</dbReference>
<feature type="region of interest" description="Disordered" evidence="1">
    <location>
        <begin position="123"/>
        <end position="152"/>
    </location>
</feature>
<dbReference type="EMBL" id="CP010519">
    <property type="protein sequence ID" value="AJE86208.1"/>
    <property type="molecule type" value="Genomic_DNA"/>
</dbReference>
<reference evidence="3 4" key="1">
    <citation type="submission" date="2015-01" db="EMBL/GenBank/DDBJ databases">
        <title>Enhanced salinomycin production by adjusting the supply of polyketide extender units in Streptomyce albus DSM 41398.</title>
        <authorList>
            <person name="Lu C."/>
        </authorList>
    </citation>
    <scope>NUCLEOTIDE SEQUENCE [LARGE SCALE GENOMIC DNA]</scope>
    <source>
        <strain evidence="4">ATCC 21838 / DSM 41398 / FERM P-419 / JCM 4703 / NBRC 107858</strain>
    </source>
</reference>
<proteinExistence type="predicted"/>
<protein>
    <submittedName>
        <fullName evidence="3">Uncharacterized protein</fullName>
    </submittedName>
</protein>
<evidence type="ECO:0000256" key="2">
    <source>
        <dbReference type="SAM" id="Phobius"/>
    </source>
</evidence>
<accession>A0A0B5ETP5</accession>
<dbReference type="KEGG" id="sals:SLNWT_5832"/>
<evidence type="ECO:0000313" key="4">
    <source>
        <dbReference type="Proteomes" id="UP000031523"/>
    </source>
</evidence>
<feature type="transmembrane region" description="Helical" evidence="2">
    <location>
        <begin position="38"/>
        <end position="63"/>
    </location>
</feature>
<keyword evidence="2" id="KW-0472">Membrane</keyword>
<evidence type="ECO:0000256" key="1">
    <source>
        <dbReference type="SAM" id="MobiDB-lite"/>
    </source>
</evidence>
<keyword evidence="2" id="KW-0812">Transmembrane</keyword>
<dbReference type="AlphaFoldDB" id="A0A0B5ETP5"/>
<feature type="transmembrane region" description="Helical" evidence="2">
    <location>
        <begin position="78"/>
        <end position="103"/>
    </location>
</feature>
<keyword evidence="4" id="KW-1185">Reference proteome</keyword>
<name>A0A0B5ETP5_STRA4</name>
<sequence>MAQARAAMAAAQDQAGLERAREDWKRAEQQERRGLPSVFLYFMWVLLGVVMALCTVIALTWLGEEGGPGKASGADPGAAAFCQLSINGGLVFITLLPVAAALAEATGSLRRLRGTRQEFAQTEAAAVSRIEAGRASARTSSEDAPEPGRGSA</sequence>